<evidence type="ECO:0000313" key="4">
    <source>
        <dbReference type="EMBL" id="VVT57676.1"/>
    </source>
</evidence>
<dbReference type="Gene3D" id="2.40.50.140">
    <property type="entry name" value="Nucleic acid-binding proteins"/>
    <property type="match status" value="1"/>
</dbReference>
<dbReference type="AlphaFoldDB" id="A0A5E8C8Q9"/>
<dbReference type="InterPro" id="IPR000424">
    <property type="entry name" value="Primosome_PriB/ssb"/>
</dbReference>
<evidence type="ECO:0000256" key="1">
    <source>
        <dbReference type="ARBA" id="ARBA00023125"/>
    </source>
</evidence>
<dbReference type="RefSeq" id="XP_031856419.1">
    <property type="nucleotide sequence ID" value="XM_032000528.1"/>
</dbReference>
<evidence type="ECO:0008006" key="6">
    <source>
        <dbReference type="Google" id="ProtNLM"/>
    </source>
</evidence>
<name>A0A5E8C8Q9_9ASCO</name>
<reference evidence="4 5" key="1">
    <citation type="submission" date="2019-09" db="EMBL/GenBank/DDBJ databases">
        <authorList>
            <person name="Brejova B."/>
        </authorList>
    </citation>
    <scope>NUCLEOTIDE SEQUENCE [LARGE SCALE GENOMIC DNA]</scope>
</reference>
<accession>A0A5E8C8Q9</accession>
<keyword evidence="1 2" id="KW-0238">DNA-binding</keyword>
<dbReference type="EMBL" id="CABVLU010000005">
    <property type="protein sequence ID" value="VVT57676.1"/>
    <property type="molecule type" value="Genomic_DNA"/>
</dbReference>
<dbReference type="SUPFAM" id="SSF50249">
    <property type="entry name" value="Nucleic acid-binding proteins"/>
    <property type="match status" value="1"/>
</dbReference>
<keyword evidence="5" id="KW-1185">Reference proteome</keyword>
<gene>
    <name evidence="4" type="ORF">SAPINGB_P005814</name>
</gene>
<dbReference type="PROSITE" id="PS50935">
    <property type="entry name" value="SSB"/>
    <property type="match status" value="1"/>
</dbReference>
<dbReference type="OrthoDB" id="1078367at2759"/>
<feature type="compositionally biased region" description="Acidic residues" evidence="3">
    <location>
        <begin position="141"/>
        <end position="161"/>
    </location>
</feature>
<protein>
    <recommendedName>
        <fullName evidence="6">Single-stranded DNA-binding protein RIM1, mitochondrial</fullName>
    </recommendedName>
</protein>
<dbReference type="CDD" id="cd04496">
    <property type="entry name" value="SSB_OBF"/>
    <property type="match status" value="1"/>
</dbReference>
<evidence type="ECO:0000313" key="5">
    <source>
        <dbReference type="Proteomes" id="UP000398389"/>
    </source>
</evidence>
<evidence type="ECO:0000256" key="3">
    <source>
        <dbReference type="SAM" id="MobiDB-lite"/>
    </source>
</evidence>
<dbReference type="GO" id="GO:0003697">
    <property type="term" value="F:single-stranded DNA binding"/>
    <property type="evidence" value="ECO:0007669"/>
    <property type="project" value="InterPro"/>
</dbReference>
<dbReference type="Proteomes" id="UP000398389">
    <property type="component" value="Unassembled WGS sequence"/>
</dbReference>
<proteinExistence type="predicted"/>
<evidence type="ECO:0000256" key="2">
    <source>
        <dbReference type="PROSITE-ProRule" id="PRU00252"/>
    </source>
</evidence>
<dbReference type="GeneID" id="43584628"/>
<feature type="region of interest" description="Disordered" evidence="3">
    <location>
        <begin position="132"/>
        <end position="161"/>
    </location>
</feature>
<dbReference type="InterPro" id="IPR012340">
    <property type="entry name" value="NA-bd_OB-fold"/>
</dbReference>
<sequence length="161" mass="17781">MSFFRNLSSMPRAASKFTGMTSARAFSTTPVARSNVARMTLVGRVGTDIAISTSKNTNRSYIQYSLAVNTGKDHTSWFKIVVFEGNQLSFMENYVRKGNLVYVEAAASQQIYTTEDDRKVTTLQLIQQSITKIRTKPAASDEAESAEGAVDPESEEQQPHA</sequence>
<organism evidence="4 5">
    <name type="scientific">Magnusiomyces paraingens</name>
    <dbReference type="NCBI Taxonomy" id="2606893"/>
    <lineage>
        <taxon>Eukaryota</taxon>
        <taxon>Fungi</taxon>
        <taxon>Dikarya</taxon>
        <taxon>Ascomycota</taxon>
        <taxon>Saccharomycotina</taxon>
        <taxon>Dipodascomycetes</taxon>
        <taxon>Dipodascales</taxon>
        <taxon>Dipodascaceae</taxon>
        <taxon>Magnusiomyces</taxon>
    </lineage>
</organism>
<dbReference type="Pfam" id="PF00436">
    <property type="entry name" value="SSB"/>
    <property type="match status" value="1"/>
</dbReference>